<evidence type="ECO:0000259" key="1">
    <source>
        <dbReference type="Pfam" id="PF01261"/>
    </source>
</evidence>
<dbReference type="InterPro" id="IPR050312">
    <property type="entry name" value="IolE/XylAMocC-like"/>
</dbReference>
<reference evidence="2 3" key="1">
    <citation type="submission" date="2019-08" db="EMBL/GenBank/DDBJ databases">
        <title>Parahaliea maris sp. nov., isolated from the surface seawater.</title>
        <authorList>
            <person name="Liu Y."/>
        </authorList>
    </citation>
    <scope>NUCLEOTIDE SEQUENCE [LARGE SCALE GENOMIC DNA]</scope>
    <source>
        <strain evidence="2 3">S2-26</strain>
    </source>
</reference>
<organism evidence="2 3">
    <name type="scientific">Parahaliea aestuarii</name>
    <dbReference type="NCBI Taxonomy" id="1852021"/>
    <lineage>
        <taxon>Bacteria</taxon>
        <taxon>Pseudomonadati</taxon>
        <taxon>Pseudomonadota</taxon>
        <taxon>Gammaproteobacteria</taxon>
        <taxon>Cellvibrionales</taxon>
        <taxon>Halieaceae</taxon>
        <taxon>Parahaliea</taxon>
    </lineage>
</organism>
<dbReference type="PANTHER" id="PTHR12110:SF48">
    <property type="entry name" value="BLL3656 PROTEIN"/>
    <property type="match status" value="1"/>
</dbReference>
<dbReference type="Pfam" id="PF01261">
    <property type="entry name" value="AP_endonuc_2"/>
    <property type="match status" value="1"/>
</dbReference>
<dbReference type="PANTHER" id="PTHR12110">
    <property type="entry name" value="HYDROXYPYRUVATE ISOMERASE"/>
    <property type="match status" value="1"/>
</dbReference>
<keyword evidence="2" id="KW-0413">Isomerase</keyword>
<keyword evidence="3" id="KW-1185">Reference proteome</keyword>
<proteinExistence type="predicted"/>
<protein>
    <submittedName>
        <fullName evidence="2">Sugar phosphate isomerase/epimerase</fullName>
    </submittedName>
</protein>
<accession>A0A5C9A770</accession>
<gene>
    <name evidence="2" type="ORF">FVW59_03950</name>
</gene>
<dbReference type="EMBL" id="VRYZ01000001">
    <property type="protein sequence ID" value="TXS95061.1"/>
    <property type="molecule type" value="Genomic_DNA"/>
</dbReference>
<dbReference type="InterPro" id="IPR013022">
    <property type="entry name" value="Xyl_isomerase-like_TIM-brl"/>
</dbReference>
<evidence type="ECO:0000313" key="2">
    <source>
        <dbReference type="EMBL" id="TXS95061.1"/>
    </source>
</evidence>
<sequence length="299" mass="32272">MPVELTLWPACVKTHGFADQLAAAAEAGYHTLAMGPLTYRKLLQEGCSPAEIRRMARDHGVKLGHYDGFARWARYPFAQGTPSAAKEVFADSVDECLQTCQDLELAAICATGVYDPLEAEQSCLIDDFGEFCEKAARCGVQVDLEGIPMWGVPDLASAWAIVEGSGCNNAAVLLDSWHFFRGSADWELLRAMPAGSIRTVQLADARELPPERSLLEDCLGYRLLPGEGDIPLKTLLGILKDKGGIYSFGPEVFSHELDALDARTAAARCERATRKVISAVYSAAGGTPAADNDSNITME</sequence>
<dbReference type="RefSeq" id="WP_148062901.1">
    <property type="nucleotide sequence ID" value="NZ_VRYZ01000001.1"/>
</dbReference>
<feature type="domain" description="Xylose isomerase-like TIM barrel" evidence="1">
    <location>
        <begin position="21"/>
        <end position="258"/>
    </location>
</feature>
<dbReference type="SUPFAM" id="SSF51658">
    <property type="entry name" value="Xylose isomerase-like"/>
    <property type="match status" value="1"/>
</dbReference>
<dbReference type="GO" id="GO:0016853">
    <property type="term" value="F:isomerase activity"/>
    <property type="evidence" value="ECO:0007669"/>
    <property type="project" value="UniProtKB-KW"/>
</dbReference>
<name>A0A5C9A770_9GAMM</name>
<dbReference type="OrthoDB" id="9072761at2"/>
<dbReference type="Proteomes" id="UP000321933">
    <property type="component" value="Unassembled WGS sequence"/>
</dbReference>
<evidence type="ECO:0000313" key="3">
    <source>
        <dbReference type="Proteomes" id="UP000321933"/>
    </source>
</evidence>
<dbReference type="InterPro" id="IPR036237">
    <property type="entry name" value="Xyl_isomerase-like_sf"/>
</dbReference>
<dbReference type="Gene3D" id="3.20.20.150">
    <property type="entry name" value="Divalent-metal-dependent TIM barrel enzymes"/>
    <property type="match status" value="1"/>
</dbReference>
<dbReference type="AlphaFoldDB" id="A0A5C9A770"/>
<comment type="caution">
    <text evidence="2">The sequence shown here is derived from an EMBL/GenBank/DDBJ whole genome shotgun (WGS) entry which is preliminary data.</text>
</comment>